<dbReference type="AlphaFoldDB" id="A0A8S3YMF6"/>
<dbReference type="OrthoDB" id="9450131at2759"/>
<comment type="caution">
    <text evidence="3">The sequence shown here is derived from an EMBL/GenBank/DDBJ whole genome shotgun (WGS) entry which is preliminary data.</text>
</comment>
<name>A0A8S3YMF6_9EUPU</name>
<keyword evidence="4" id="KW-1185">Reference proteome</keyword>
<keyword evidence="1" id="KW-0802">TPR repeat</keyword>
<dbReference type="PANTHER" id="PTHR15175:SF0">
    <property type="entry name" value="SH3 DOMAIN-CONTAINING PROTEIN C23A1.17"/>
    <property type="match status" value="1"/>
</dbReference>
<dbReference type="EMBL" id="CAJHNH020000289">
    <property type="protein sequence ID" value="CAG5116705.1"/>
    <property type="molecule type" value="Genomic_DNA"/>
</dbReference>
<evidence type="ECO:0000313" key="3">
    <source>
        <dbReference type="EMBL" id="CAG5116705.1"/>
    </source>
</evidence>
<dbReference type="SMART" id="SM00028">
    <property type="entry name" value="TPR"/>
    <property type="match status" value="2"/>
</dbReference>
<reference evidence="3" key="1">
    <citation type="submission" date="2021-04" db="EMBL/GenBank/DDBJ databases">
        <authorList>
            <consortium name="Molecular Ecology Group"/>
        </authorList>
    </citation>
    <scope>NUCLEOTIDE SEQUENCE</scope>
</reference>
<feature type="repeat" description="TPR" evidence="1">
    <location>
        <begin position="37"/>
        <end position="70"/>
    </location>
</feature>
<dbReference type="SUPFAM" id="SSF48452">
    <property type="entry name" value="TPR-like"/>
    <property type="match status" value="1"/>
</dbReference>
<protein>
    <submittedName>
        <fullName evidence="3">Uncharacterized protein</fullName>
    </submittedName>
</protein>
<dbReference type="PANTHER" id="PTHR15175">
    <property type="entry name" value="NEUTROPHIL CYTOSOLIC FACTOR 2, NEUTROPHIL NADPH OXIDASE FACTOR 2"/>
    <property type="match status" value="1"/>
</dbReference>
<feature type="region of interest" description="Disordered" evidence="2">
    <location>
        <begin position="223"/>
        <end position="257"/>
    </location>
</feature>
<dbReference type="PROSITE" id="PS50005">
    <property type="entry name" value="TPR"/>
    <property type="match status" value="1"/>
</dbReference>
<dbReference type="Proteomes" id="UP000678393">
    <property type="component" value="Unassembled WGS sequence"/>
</dbReference>
<feature type="compositionally biased region" description="Pro residues" evidence="2">
    <location>
        <begin position="244"/>
        <end position="255"/>
    </location>
</feature>
<evidence type="ECO:0000256" key="1">
    <source>
        <dbReference type="PROSITE-ProRule" id="PRU00339"/>
    </source>
</evidence>
<evidence type="ECO:0000313" key="4">
    <source>
        <dbReference type="Proteomes" id="UP000678393"/>
    </source>
</evidence>
<gene>
    <name evidence="3" type="ORF">CUNI_LOCUS2263</name>
</gene>
<evidence type="ECO:0000256" key="2">
    <source>
        <dbReference type="SAM" id="MobiDB-lite"/>
    </source>
</evidence>
<organism evidence="3 4">
    <name type="scientific">Candidula unifasciata</name>
    <dbReference type="NCBI Taxonomy" id="100452"/>
    <lineage>
        <taxon>Eukaryota</taxon>
        <taxon>Metazoa</taxon>
        <taxon>Spiralia</taxon>
        <taxon>Lophotrochozoa</taxon>
        <taxon>Mollusca</taxon>
        <taxon>Gastropoda</taxon>
        <taxon>Heterobranchia</taxon>
        <taxon>Euthyneura</taxon>
        <taxon>Panpulmonata</taxon>
        <taxon>Eupulmonata</taxon>
        <taxon>Stylommatophora</taxon>
        <taxon>Helicina</taxon>
        <taxon>Helicoidea</taxon>
        <taxon>Geomitridae</taxon>
        <taxon>Candidula</taxon>
    </lineage>
</organism>
<proteinExistence type="predicted"/>
<dbReference type="Gene3D" id="1.25.40.10">
    <property type="entry name" value="Tetratricopeptide repeat domain"/>
    <property type="match status" value="1"/>
</dbReference>
<dbReference type="InterPro" id="IPR019734">
    <property type="entry name" value="TPR_rpt"/>
</dbReference>
<dbReference type="InterPro" id="IPR051864">
    <property type="entry name" value="NCF2_NOXA1"/>
</dbReference>
<accession>A0A8S3YMF6</accession>
<sequence length="493" mass="55159">MTLRDTVSKWHAAMCLLDENRFNEAAHKLLEIQNPSARIFYNLGLLCMLQHRYIDAIQYFNRSIDQDKYLALAFYQRGICYYEIQRFDAAVSDFLSARSMILNDCIDYKQLGAEIVLSSQLLDHCVTVTEECLGKKKYGRLLVLPVRDCVLRPQQVLVDNLNKQTFLGNAKIPLTSYLPIIRLFIKVISSAKVEDIMPALEARKAHDPGVIFMLVTKWTSASVPSSPATSRHGFSTSSANRICIPPPPKRPPPRLPSGAVISQQLRLKCKSLEDMTLNYAVNQSAIVEKSKMGQIVSPKPKPDVFKMTSSVADAVTPTQGPDVSAHLHSDDPDRVINKHLLNSSAVRDHVTDILSSQLNASDMQAPPRSVLNHAQRSAVLGQNEGENMGFVSDGHAAKMKLLFERREKQEVMFSQKGVRLDNEKCRLDSESQETSINSQKKRLDIMQQSKPGDLQQNITNVHQCLSSLSLTAFNSNIQKSPRPVRPPPPKSSK</sequence>
<dbReference type="InterPro" id="IPR011990">
    <property type="entry name" value="TPR-like_helical_dom_sf"/>
</dbReference>